<keyword evidence="2" id="KW-1185">Reference proteome</keyword>
<accession>A0AAD9T9A2</accession>
<gene>
    <name evidence="1" type="ORF">EUGRSUZ_L02551</name>
</gene>
<protein>
    <submittedName>
        <fullName evidence="1">Uncharacterized protein</fullName>
    </submittedName>
</protein>
<dbReference type="AlphaFoldDB" id="A0AAD9T9A2"/>
<dbReference type="EMBL" id="MU849255">
    <property type="protein sequence ID" value="KAK2631705.1"/>
    <property type="molecule type" value="Genomic_DNA"/>
</dbReference>
<organism evidence="1 2">
    <name type="scientific">Eucalyptus grandis</name>
    <name type="common">Flooded gum</name>
    <dbReference type="NCBI Taxonomy" id="71139"/>
    <lineage>
        <taxon>Eukaryota</taxon>
        <taxon>Viridiplantae</taxon>
        <taxon>Streptophyta</taxon>
        <taxon>Embryophyta</taxon>
        <taxon>Tracheophyta</taxon>
        <taxon>Spermatophyta</taxon>
        <taxon>Magnoliopsida</taxon>
        <taxon>eudicotyledons</taxon>
        <taxon>Gunneridae</taxon>
        <taxon>Pentapetalae</taxon>
        <taxon>rosids</taxon>
        <taxon>malvids</taxon>
        <taxon>Myrtales</taxon>
        <taxon>Myrtaceae</taxon>
        <taxon>Myrtoideae</taxon>
        <taxon>Eucalypteae</taxon>
        <taxon>Eucalyptus</taxon>
    </lineage>
</organism>
<sequence length="72" mass="8512">MRLYQEGQLGSDLPKQVLRKRSSITPNLECKFVHKKFRLNDRFQVVMHGREEVKRLLLRKRLLSMACSCHTG</sequence>
<comment type="caution">
    <text evidence="1">The sequence shown here is derived from an EMBL/GenBank/DDBJ whole genome shotgun (WGS) entry which is preliminary data.</text>
</comment>
<evidence type="ECO:0000313" key="2">
    <source>
        <dbReference type="Proteomes" id="UP000030711"/>
    </source>
</evidence>
<dbReference type="Proteomes" id="UP000030711">
    <property type="component" value="Unassembled WGS sequence"/>
</dbReference>
<proteinExistence type="predicted"/>
<evidence type="ECO:0000313" key="1">
    <source>
        <dbReference type="EMBL" id="KAK2631705.1"/>
    </source>
</evidence>
<name>A0AAD9T9A2_EUCGR</name>
<reference evidence="1 2" key="1">
    <citation type="journal article" date="2014" name="Nature">
        <title>The genome of Eucalyptus grandis.</title>
        <authorList>
            <person name="Myburg A.A."/>
            <person name="Grattapaglia D."/>
            <person name="Tuskan G.A."/>
            <person name="Hellsten U."/>
            <person name="Hayes R.D."/>
            <person name="Grimwood J."/>
            <person name="Jenkins J."/>
            <person name="Lindquist E."/>
            <person name="Tice H."/>
            <person name="Bauer D."/>
            <person name="Goodstein D.M."/>
            <person name="Dubchak I."/>
            <person name="Poliakov A."/>
            <person name="Mizrachi E."/>
            <person name="Kullan A.R."/>
            <person name="Hussey S.G."/>
            <person name="Pinard D."/>
            <person name="van der Merwe K."/>
            <person name="Singh P."/>
            <person name="van Jaarsveld I."/>
            <person name="Silva-Junior O.B."/>
            <person name="Togawa R.C."/>
            <person name="Pappas M.R."/>
            <person name="Faria D.A."/>
            <person name="Sansaloni C.P."/>
            <person name="Petroli C.D."/>
            <person name="Yang X."/>
            <person name="Ranjan P."/>
            <person name="Tschaplinski T.J."/>
            <person name="Ye C.Y."/>
            <person name="Li T."/>
            <person name="Sterck L."/>
            <person name="Vanneste K."/>
            <person name="Murat F."/>
            <person name="Soler M."/>
            <person name="Clemente H.S."/>
            <person name="Saidi N."/>
            <person name="Cassan-Wang H."/>
            <person name="Dunand C."/>
            <person name="Hefer C.A."/>
            <person name="Bornberg-Bauer E."/>
            <person name="Kersting A.R."/>
            <person name="Vining K."/>
            <person name="Amarasinghe V."/>
            <person name="Ranik M."/>
            <person name="Naithani S."/>
            <person name="Elser J."/>
            <person name="Boyd A.E."/>
            <person name="Liston A."/>
            <person name="Spatafora J.W."/>
            <person name="Dharmwardhana P."/>
            <person name="Raja R."/>
            <person name="Sullivan C."/>
            <person name="Romanel E."/>
            <person name="Alves-Ferreira M."/>
            <person name="Kulheim C."/>
            <person name="Foley W."/>
            <person name="Carocha V."/>
            <person name="Paiva J."/>
            <person name="Kudrna D."/>
            <person name="Brommonschenkel S.H."/>
            <person name="Pasquali G."/>
            <person name="Byrne M."/>
            <person name="Rigault P."/>
            <person name="Tibbits J."/>
            <person name="Spokevicius A."/>
            <person name="Jones R.C."/>
            <person name="Steane D.A."/>
            <person name="Vaillancourt R.E."/>
            <person name="Potts B.M."/>
            <person name="Joubert F."/>
            <person name="Barry K."/>
            <person name="Pappas G.J."/>
            <person name="Strauss S.H."/>
            <person name="Jaiswal P."/>
            <person name="Grima-Pettenati J."/>
            <person name="Salse J."/>
            <person name="Van de Peer Y."/>
            <person name="Rokhsar D.S."/>
            <person name="Schmutz J."/>
        </authorList>
    </citation>
    <scope>NUCLEOTIDE SEQUENCE [LARGE SCALE GENOMIC DNA]</scope>
    <source>
        <strain evidence="2">cv. BRASUZ1</strain>
        <tissue evidence="1">Leaf extractions</tissue>
    </source>
</reference>